<dbReference type="GO" id="GO:0003676">
    <property type="term" value="F:nucleic acid binding"/>
    <property type="evidence" value="ECO:0007669"/>
    <property type="project" value="InterPro"/>
</dbReference>
<dbReference type="PANTHER" id="PTHR47169:SF2">
    <property type="entry name" value="OS01G0541250 PROTEIN"/>
    <property type="match status" value="1"/>
</dbReference>
<evidence type="ECO:0000313" key="1">
    <source>
        <dbReference type="EMBL" id="ETP00472.1"/>
    </source>
</evidence>
<dbReference type="Gene3D" id="3.30.420.10">
    <property type="entry name" value="Ribonuclease H-like superfamily/Ribonuclease H"/>
    <property type="match status" value="1"/>
</dbReference>
<accession>W2VQ19</accession>
<dbReference type="Proteomes" id="UP000018958">
    <property type="component" value="Unassembled WGS sequence"/>
</dbReference>
<name>W2VQ19_PHYNI</name>
<gene>
    <name evidence="1" type="ORF">F441_22122</name>
</gene>
<proteinExistence type="predicted"/>
<protein>
    <submittedName>
        <fullName evidence="1">Uncharacterized protein</fullName>
    </submittedName>
</protein>
<comment type="caution">
    <text evidence="1">The sequence shown here is derived from an EMBL/GenBank/DDBJ whole genome shotgun (WGS) entry which is preliminary data.</text>
</comment>
<evidence type="ECO:0000313" key="2">
    <source>
        <dbReference type="Proteomes" id="UP000018958"/>
    </source>
</evidence>
<sequence length="210" mass="23746">MGRKKATKDVPEATRESIALFLAERFCNGRLKRGAAVAAAAKCGQSKARRGRPPSSTISTIVAECLARISATLDRTRQTLRALAHEPKLTLLCYIKEHLVKCVTVRVKSTLSDDHKRRRLAYELAHAKRPIGGRSYQLHHMDDYVHFHDKWFNMYKAKITFYLTVNETAPYTSSPNKRYIGKVMLLAAVARLLYDSHRKCGFNGKLVSGR</sequence>
<dbReference type="EMBL" id="ANIX01004401">
    <property type="protein sequence ID" value="ETP00472.1"/>
    <property type="molecule type" value="Genomic_DNA"/>
</dbReference>
<dbReference type="AlphaFoldDB" id="W2VQ19"/>
<organism evidence="1 2">
    <name type="scientific">Phytophthora nicotianae CJ01A1</name>
    <dbReference type="NCBI Taxonomy" id="1317063"/>
    <lineage>
        <taxon>Eukaryota</taxon>
        <taxon>Sar</taxon>
        <taxon>Stramenopiles</taxon>
        <taxon>Oomycota</taxon>
        <taxon>Peronosporomycetes</taxon>
        <taxon>Peronosporales</taxon>
        <taxon>Peronosporaceae</taxon>
        <taxon>Phytophthora</taxon>
    </lineage>
</organism>
<reference evidence="1 2" key="1">
    <citation type="submission" date="2013-11" db="EMBL/GenBank/DDBJ databases">
        <title>The Genome Sequence of Phytophthora parasitica CJ01A1.</title>
        <authorList>
            <consortium name="The Broad Institute Genomics Platform"/>
            <person name="Russ C."/>
            <person name="Tyler B."/>
            <person name="Panabieres F."/>
            <person name="Shan W."/>
            <person name="Tripathy S."/>
            <person name="Grunwald N."/>
            <person name="Machado M."/>
            <person name="Johnson C.S."/>
            <person name="Walker B."/>
            <person name="Young S.K."/>
            <person name="Zeng Q."/>
            <person name="Gargeya S."/>
            <person name="Fitzgerald M."/>
            <person name="Haas B."/>
            <person name="Abouelleil A."/>
            <person name="Allen A.W."/>
            <person name="Alvarado L."/>
            <person name="Arachchi H.M."/>
            <person name="Berlin A.M."/>
            <person name="Chapman S.B."/>
            <person name="Gainer-Dewar J."/>
            <person name="Goldberg J."/>
            <person name="Griggs A."/>
            <person name="Gujja S."/>
            <person name="Hansen M."/>
            <person name="Howarth C."/>
            <person name="Imamovic A."/>
            <person name="Ireland A."/>
            <person name="Larimer J."/>
            <person name="McCowan C."/>
            <person name="Murphy C."/>
            <person name="Pearson M."/>
            <person name="Poon T.W."/>
            <person name="Priest M."/>
            <person name="Roberts A."/>
            <person name="Saif S."/>
            <person name="Shea T."/>
            <person name="Sisk P."/>
            <person name="Sykes S."/>
            <person name="Wortman J."/>
            <person name="Nusbaum C."/>
            <person name="Birren B."/>
        </authorList>
    </citation>
    <scope>NUCLEOTIDE SEQUENCE [LARGE SCALE GENOMIC DNA]</scope>
    <source>
        <strain evidence="1 2">CJ01A1</strain>
    </source>
</reference>
<dbReference type="PANTHER" id="PTHR47169">
    <property type="entry name" value="OS01G0541250 PROTEIN"/>
    <property type="match status" value="1"/>
</dbReference>
<dbReference type="InterPro" id="IPR036397">
    <property type="entry name" value="RNaseH_sf"/>
</dbReference>